<dbReference type="PROSITE" id="PS01081">
    <property type="entry name" value="HTH_TETR_1"/>
    <property type="match status" value="1"/>
</dbReference>
<dbReference type="Pfam" id="PF22604">
    <property type="entry name" value="TetR_HI_0893_C"/>
    <property type="match status" value="1"/>
</dbReference>
<dbReference type="InterPro" id="IPR009057">
    <property type="entry name" value="Homeodomain-like_sf"/>
</dbReference>
<reference evidence="4 5" key="1">
    <citation type="submission" date="2014-11" db="EMBL/GenBank/DDBJ databases">
        <title>Pan-genome of Gallibacterium spp.</title>
        <authorList>
            <person name="Kudirkiene E."/>
            <person name="Bojesen A.M."/>
        </authorList>
    </citation>
    <scope>NUCLEOTIDE SEQUENCE [LARGE SCALE GENOMIC DNA]</scope>
    <source>
        <strain evidence="4 5">F151</strain>
    </source>
</reference>
<dbReference type="InterPro" id="IPR050624">
    <property type="entry name" value="HTH-type_Tx_Regulator"/>
</dbReference>
<dbReference type="AlphaFoldDB" id="A0A1A7NQV0"/>
<dbReference type="PATRIC" id="fig|505345.7.peg.1236"/>
<dbReference type="Gene3D" id="1.10.357.10">
    <property type="entry name" value="Tetracycline Repressor, domain 2"/>
    <property type="match status" value="1"/>
</dbReference>
<comment type="caution">
    <text evidence="4">The sequence shown here is derived from an EMBL/GenBank/DDBJ whole genome shotgun (WGS) entry which is preliminary data.</text>
</comment>
<dbReference type="InterPro" id="IPR001647">
    <property type="entry name" value="HTH_TetR"/>
</dbReference>
<dbReference type="PRINTS" id="PR00455">
    <property type="entry name" value="HTHTETR"/>
</dbReference>
<dbReference type="PANTHER" id="PTHR43479">
    <property type="entry name" value="ACREF/ENVCD OPERON REPRESSOR-RELATED"/>
    <property type="match status" value="1"/>
</dbReference>
<evidence type="ECO:0000256" key="1">
    <source>
        <dbReference type="ARBA" id="ARBA00023125"/>
    </source>
</evidence>
<evidence type="ECO:0000259" key="3">
    <source>
        <dbReference type="PROSITE" id="PS50977"/>
    </source>
</evidence>
<dbReference type="InterPro" id="IPR054422">
    <property type="entry name" value="TetR-like_HI_0893_C"/>
</dbReference>
<dbReference type="PROSITE" id="PS50977">
    <property type="entry name" value="HTH_TETR_2"/>
    <property type="match status" value="1"/>
</dbReference>
<feature type="domain" description="HTH tetR-type" evidence="3">
    <location>
        <begin position="5"/>
        <end position="65"/>
    </location>
</feature>
<evidence type="ECO:0000313" key="4">
    <source>
        <dbReference type="EMBL" id="OBW91896.1"/>
    </source>
</evidence>
<sequence length="191" mass="22642">MTAENEMLQQIFHSTEKLIAQYGIHQLSMQKIAKEAGIAAGTIYIYFKSKEELLRRLAFNIFQQVQECIDRGVNPDMPLFEQYRQMWWNIWHFLHNNPQIILNVNQYKALPDFYEMTRECHNPEEDAWFKFVQQGQQSGQLVNLPKEVLFSLSLESAFKMFEKDLHLHIKTDPEMLEKVIQHSWNAILPLA</sequence>
<dbReference type="EMBL" id="JTJM01000027">
    <property type="protein sequence ID" value="OBW91896.1"/>
    <property type="molecule type" value="Genomic_DNA"/>
</dbReference>
<dbReference type="Pfam" id="PF00440">
    <property type="entry name" value="TetR_N"/>
    <property type="match status" value="1"/>
</dbReference>
<gene>
    <name evidence="4" type="ORF">QV01_06260</name>
</gene>
<feature type="DNA-binding region" description="H-T-H motif" evidence="2">
    <location>
        <begin position="28"/>
        <end position="47"/>
    </location>
</feature>
<organism evidence="4 5">
    <name type="scientific">Gallibacterium genomosp. 3</name>
    <dbReference type="NCBI Taxonomy" id="505345"/>
    <lineage>
        <taxon>Bacteria</taxon>
        <taxon>Pseudomonadati</taxon>
        <taxon>Pseudomonadota</taxon>
        <taxon>Gammaproteobacteria</taxon>
        <taxon>Pasteurellales</taxon>
        <taxon>Pasteurellaceae</taxon>
        <taxon>Gallibacterium</taxon>
    </lineage>
</organism>
<dbReference type="InterPro" id="IPR023772">
    <property type="entry name" value="DNA-bd_HTH_TetR-type_CS"/>
</dbReference>
<evidence type="ECO:0000313" key="5">
    <source>
        <dbReference type="Proteomes" id="UP000243558"/>
    </source>
</evidence>
<dbReference type="GO" id="GO:0003677">
    <property type="term" value="F:DNA binding"/>
    <property type="evidence" value="ECO:0007669"/>
    <property type="project" value="UniProtKB-UniRule"/>
</dbReference>
<dbReference type="SUPFAM" id="SSF46689">
    <property type="entry name" value="Homeodomain-like"/>
    <property type="match status" value="1"/>
</dbReference>
<evidence type="ECO:0000256" key="2">
    <source>
        <dbReference type="PROSITE-ProRule" id="PRU00335"/>
    </source>
</evidence>
<keyword evidence="1 2" id="KW-0238">DNA-binding</keyword>
<dbReference type="RefSeq" id="WP_065239356.1">
    <property type="nucleotide sequence ID" value="NZ_JTJM01000027.1"/>
</dbReference>
<proteinExistence type="predicted"/>
<protein>
    <submittedName>
        <fullName evidence="4">Transcriptional regulator BetI</fullName>
    </submittedName>
</protein>
<accession>A0A1A7NQV0</accession>
<dbReference type="PANTHER" id="PTHR43479:SF11">
    <property type="entry name" value="ACREF_ENVCD OPERON REPRESSOR-RELATED"/>
    <property type="match status" value="1"/>
</dbReference>
<dbReference type="Proteomes" id="UP000243558">
    <property type="component" value="Unassembled WGS sequence"/>
</dbReference>
<dbReference type="OrthoDB" id="63332at2"/>
<keyword evidence="5" id="KW-1185">Reference proteome</keyword>
<name>A0A1A7NQV0_9PAST</name>